<dbReference type="PANTHER" id="PTHR43884:SF37">
    <property type="entry name" value="ACYL-COA DEHYDROGENASE"/>
    <property type="match status" value="1"/>
</dbReference>
<evidence type="ECO:0000313" key="9">
    <source>
        <dbReference type="EMBL" id="MBB3036250.1"/>
    </source>
</evidence>
<dbReference type="SUPFAM" id="SSF56645">
    <property type="entry name" value="Acyl-CoA dehydrogenase NM domain-like"/>
    <property type="match status" value="1"/>
</dbReference>
<protein>
    <submittedName>
        <fullName evidence="9">Cyclohexanecarboxyl-CoA dehydrogenase</fullName>
        <ecNumber evidence="9">1.3.99.-</ecNumber>
    </submittedName>
</protein>
<evidence type="ECO:0000259" key="8">
    <source>
        <dbReference type="Pfam" id="PF02771"/>
    </source>
</evidence>
<dbReference type="InterPro" id="IPR009075">
    <property type="entry name" value="AcylCo_DH/oxidase_C"/>
</dbReference>
<evidence type="ECO:0000256" key="2">
    <source>
        <dbReference type="ARBA" id="ARBA00009347"/>
    </source>
</evidence>
<dbReference type="EC" id="1.3.99.-" evidence="9"/>
<feature type="domain" description="Acyl-CoA dehydrogenase/oxidase C-terminal" evidence="6">
    <location>
        <begin position="226"/>
        <end position="375"/>
    </location>
</feature>
<evidence type="ECO:0000256" key="5">
    <source>
        <dbReference type="RuleBase" id="RU362125"/>
    </source>
</evidence>
<dbReference type="Pfam" id="PF02770">
    <property type="entry name" value="Acyl-CoA_dh_M"/>
    <property type="match status" value="1"/>
</dbReference>
<dbReference type="Proteomes" id="UP000567922">
    <property type="component" value="Unassembled WGS sequence"/>
</dbReference>
<dbReference type="EMBL" id="JACHWS010000001">
    <property type="protein sequence ID" value="MBB3036250.1"/>
    <property type="molecule type" value="Genomic_DNA"/>
</dbReference>
<sequence length="381" mass="41546">MDYQFTEDEEAYRQELRRFATKVLAPHYQSDDKAAKLRPELVRDMANMGLTGLRIPEAYGGQEASAVIAGMAAEEVGRGDFNATYLIIVSALISDVLVRHATDEQKAQWLPPIATGDVIPALCVTEPGHGTDAAQLELRAVPDGDGWKLTGEKTSITLGMDAHTGLILARTGAKGARGVSAFYVDLDERYVTRTPFDDLGSRSIGRASLHFNELPVRPDQLVGEEGDGFVSVMQGFDYSRAIIGLSCLGAAQTSLDEATQWCRDRESFGRPIGAFQGVSFPLAEYATYVRGARHVCYEALWKKDSDLEHSSEAAMAKFWAPKLSAEVIHQCLLTFGHLAYSTESPLGQRLRDVIGLEIGDGTAQVSKLIISRNMLGRAYAP</sequence>
<proteinExistence type="inferred from homology"/>
<evidence type="ECO:0000259" key="6">
    <source>
        <dbReference type="Pfam" id="PF00441"/>
    </source>
</evidence>
<dbReference type="SUPFAM" id="SSF47203">
    <property type="entry name" value="Acyl-CoA dehydrogenase C-terminal domain-like"/>
    <property type="match status" value="1"/>
</dbReference>
<dbReference type="OrthoDB" id="9769473at2"/>
<evidence type="ECO:0000259" key="7">
    <source>
        <dbReference type="Pfam" id="PF02770"/>
    </source>
</evidence>
<evidence type="ECO:0000256" key="1">
    <source>
        <dbReference type="ARBA" id="ARBA00001974"/>
    </source>
</evidence>
<feature type="domain" description="Acyl-CoA oxidase/dehydrogenase middle" evidence="7">
    <location>
        <begin position="121"/>
        <end position="212"/>
    </location>
</feature>
<dbReference type="Pfam" id="PF02771">
    <property type="entry name" value="Acyl-CoA_dh_N"/>
    <property type="match status" value="1"/>
</dbReference>
<dbReference type="InterPro" id="IPR036250">
    <property type="entry name" value="AcylCo_DH-like_C"/>
</dbReference>
<dbReference type="InterPro" id="IPR006091">
    <property type="entry name" value="Acyl-CoA_Oxase/DH_mid-dom"/>
</dbReference>
<dbReference type="PIRSF" id="PIRSF016578">
    <property type="entry name" value="HsaA"/>
    <property type="match status" value="1"/>
</dbReference>
<dbReference type="Gene3D" id="2.40.110.10">
    <property type="entry name" value="Butyryl-CoA Dehydrogenase, subunit A, domain 2"/>
    <property type="match status" value="1"/>
</dbReference>
<dbReference type="InterPro" id="IPR037069">
    <property type="entry name" value="AcylCoA_DH/ox_N_sf"/>
</dbReference>
<keyword evidence="4 5" id="KW-0274">FAD</keyword>
<dbReference type="InterPro" id="IPR009100">
    <property type="entry name" value="AcylCoA_DH/oxidase_NM_dom_sf"/>
</dbReference>
<dbReference type="RefSeq" id="WP_064440171.1">
    <property type="nucleotide sequence ID" value="NZ_BDDI01000007.1"/>
</dbReference>
<dbReference type="InterPro" id="IPR013786">
    <property type="entry name" value="AcylCoA_DH/ox_N"/>
</dbReference>
<dbReference type="AlphaFoldDB" id="A0A839RII8"/>
<evidence type="ECO:0000256" key="3">
    <source>
        <dbReference type="ARBA" id="ARBA00022630"/>
    </source>
</evidence>
<name>A0A839RII8_9ACTN</name>
<dbReference type="GO" id="GO:0003995">
    <property type="term" value="F:acyl-CoA dehydrogenase activity"/>
    <property type="evidence" value="ECO:0007669"/>
    <property type="project" value="TreeGrafter"/>
</dbReference>
<keyword evidence="3 5" id="KW-0285">Flavoprotein</keyword>
<dbReference type="GO" id="GO:0050660">
    <property type="term" value="F:flavin adenine dinucleotide binding"/>
    <property type="evidence" value="ECO:0007669"/>
    <property type="project" value="InterPro"/>
</dbReference>
<keyword evidence="10" id="KW-1185">Reference proteome</keyword>
<comment type="cofactor">
    <cofactor evidence="1 5">
        <name>FAD</name>
        <dbReference type="ChEBI" id="CHEBI:57692"/>
    </cofactor>
</comment>
<accession>A0A839RII8</accession>
<reference evidence="9 10" key="1">
    <citation type="submission" date="2020-08" db="EMBL/GenBank/DDBJ databases">
        <title>Sequencing the genomes of 1000 actinobacteria strains.</title>
        <authorList>
            <person name="Klenk H.-P."/>
        </authorList>
    </citation>
    <scope>NUCLEOTIDE SEQUENCE [LARGE SCALE GENOMIC DNA]</scope>
    <source>
        <strain evidence="9 10">DSM 45258</strain>
    </source>
</reference>
<gene>
    <name evidence="9" type="ORF">FHU29_000684</name>
</gene>
<dbReference type="Gene3D" id="1.20.140.10">
    <property type="entry name" value="Butyryl-CoA Dehydrogenase, subunit A, domain 3"/>
    <property type="match status" value="1"/>
</dbReference>
<dbReference type="Pfam" id="PF00441">
    <property type="entry name" value="Acyl-CoA_dh_1"/>
    <property type="match status" value="1"/>
</dbReference>
<comment type="similarity">
    <text evidence="2 5">Belongs to the acyl-CoA dehydrogenase family.</text>
</comment>
<dbReference type="PANTHER" id="PTHR43884">
    <property type="entry name" value="ACYL-COA DEHYDROGENASE"/>
    <property type="match status" value="1"/>
</dbReference>
<feature type="domain" description="Acyl-CoA dehydrogenase/oxidase N-terminal" evidence="8">
    <location>
        <begin position="6"/>
        <end position="117"/>
    </location>
</feature>
<evidence type="ECO:0000313" key="10">
    <source>
        <dbReference type="Proteomes" id="UP000567922"/>
    </source>
</evidence>
<keyword evidence="5 9" id="KW-0560">Oxidoreductase</keyword>
<organism evidence="9 10">
    <name type="scientific">Hoyosella altamirensis</name>
    <dbReference type="NCBI Taxonomy" id="616997"/>
    <lineage>
        <taxon>Bacteria</taxon>
        <taxon>Bacillati</taxon>
        <taxon>Actinomycetota</taxon>
        <taxon>Actinomycetes</taxon>
        <taxon>Mycobacteriales</taxon>
        <taxon>Hoyosellaceae</taxon>
        <taxon>Hoyosella</taxon>
    </lineage>
</organism>
<dbReference type="InterPro" id="IPR046373">
    <property type="entry name" value="Acyl-CoA_Oxase/DH_mid-dom_sf"/>
</dbReference>
<comment type="caution">
    <text evidence="9">The sequence shown here is derived from an EMBL/GenBank/DDBJ whole genome shotgun (WGS) entry which is preliminary data.</text>
</comment>
<dbReference type="Gene3D" id="1.10.540.10">
    <property type="entry name" value="Acyl-CoA dehydrogenase/oxidase, N-terminal domain"/>
    <property type="match status" value="1"/>
</dbReference>
<evidence type="ECO:0000256" key="4">
    <source>
        <dbReference type="ARBA" id="ARBA00022827"/>
    </source>
</evidence>